<evidence type="ECO:0000313" key="2">
    <source>
        <dbReference type="Proteomes" id="UP000812287"/>
    </source>
</evidence>
<dbReference type="GeneID" id="66103665"/>
<keyword evidence="2" id="KW-1185">Reference proteome</keyword>
<name>A0A9P8AMY1_9AGAR</name>
<protein>
    <submittedName>
        <fullName evidence="1">Uncharacterized protein</fullName>
    </submittedName>
</protein>
<accession>A0A9P8AMY1</accession>
<organism evidence="1 2">
    <name type="scientific">Guyanagaster necrorhizus</name>
    <dbReference type="NCBI Taxonomy" id="856835"/>
    <lineage>
        <taxon>Eukaryota</taxon>
        <taxon>Fungi</taxon>
        <taxon>Dikarya</taxon>
        <taxon>Basidiomycota</taxon>
        <taxon>Agaricomycotina</taxon>
        <taxon>Agaricomycetes</taxon>
        <taxon>Agaricomycetidae</taxon>
        <taxon>Agaricales</taxon>
        <taxon>Marasmiineae</taxon>
        <taxon>Physalacriaceae</taxon>
        <taxon>Guyanagaster</taxon>
    </lineage>
</organism>
<comment type="caution">
    <text evidence="1">The sequence shown here is derived from an EMBL/GenBank/DDBJ whole genome shotgun (WGS) entry which is preliminary data.</text>
</comment>
<reference evidence="1" key="1">
    <citation type="submission" date="2020-11" db="EMBL/GenBank/DDBJ databases">
        <title>Adaptations for nitrogen fixation in a non-lichenized fungal sporocarp promotes dispersal by wood-feeding termites.</title>
        <authorList>
            <consortium name="DOE Joint Genome Institute"/>
            <person name="Koch R.A."/>
            <person name="Yoon G."/>
            <person name="Arayal U."/>
            <person name="Lail K."/>
            <person name="Amirebrahimi M."/>
            <person name="Labutti K."/>
            <person name="Lipzen A."/>
            <person name="Riley R."/>
            <person name="Barry K."/>
            <person name="Henrissat B."/>
            <person name="Grigoriev I.V."/>
            <person name="Herr J.R."/>
            <person name="Aime M.C."/>
        </authorList>
    </citation>
    <scope>NUCLEOTIDE SEQUENCE</scope>
    <source>
        <strain evidence="1">MCA 3950</strain>
    </source>
</reference>
<dbReference type="Proteomes" id="UP000812287">
    <property type="component" value="Unassembled WGS sequence"/>
</dbReference>
<sequence>MVWHRRCQPRWADRRHIVVYGVCQFIATDAMVPSLLVPLGAHEVHPVVRVTVGRGVWCARAAFVPPTPSYHHSGACQGGIESVCRCKSNGWIGSVWLGSVSIWFLQAVTCSMTSNSFPATNEFLSFCTSE</sequence>
<dbReference type="AlphaFoldDB" id="A0A9P8AMY1"/>
<dbReference type="RefSeq" id="XP_043034686.1">
    <property type="nucleotide sequence ID" value="XM_043181369.1"/>
</dbReference>
<evidence type="ECO:0000313" key="1">
    <source>
        <dbReference type="EMBL" id="KAG7441186.1"/>
    </source>
</evidence>
<dbReference type="EMBL" id="MU250563">
    <property type="protein sequence ID" value="KAG7441186.1"/>
    <property type="molecule type" value="Genomic_DNA"/>
</dbReference>
<proteinExistence type="predicted"/>
<gene>
    <name evidence="1" type="ORF">BT62DRAFT_553470</name>
</gene>